<comment type="caution">
    <text evidence="3">The sequence shown here is derived from an EMBL/GenBank/DDBJ whole genome shotgun (WGS) entry which is preliminary data.</text>
</comment>
<gene>
    <name evidence="3" type="ORF">CEUSTIGMA_g5892.t1</name>
</gene>
<name>A0A250X6D5_9CHLO</name>
<keyword evidence="2" id="KW-0472">Membrane</keyword>
<feature type="compositionally biased region" description="Low complexity" evidence="1">
    <location>
        <begin position="608"/>
        <end position="619"/>
    </location>
</feature>
<feature type="region of interest" description="Disordered" evidence="1">
    <location>
        <begin position="530"/>
        <end position="551"/>
    </location>
</feature>
<evidence type="ECO:0000313" key="4">
    <source>
        <dbReference type="Proteomes" id="UP000232323"/>
    </source>
</evidence>
<feature type="transmembrane region" description="Helical" evidence="2">
    <location>
        <begin position="167"/>
        <end position="191"/>
    </location>
</feature>
<dbReference type="PANTHER" id="PTHR16861">
    <property type="entry name" value="GLYCOPROTEIN 38"/>
    <property type="match status" value="1"/>
</dbReference>
<feature type="region of interest" description="Disordered" evidence="1">
    <location>
        <begin position="199"/>
        <end position="229"/>
    </location>
</feature>
<evidence type="ECO:0000256" key="1">
    <source>
        <dbReference type="SAM" id="MobiDB-lite"/>
    </source>
</evidence>
<reference evidence="3 4" key="1">
    <citation type="submission" date="2017-08" db="EMBL/GenBank/DDBJ databases">
        <title>Acidophilic green algal genome provides insights into adaptation to an acidic environment.</title>
        <authorList>
            <person name="Hirooka S."/>
            <person name="Hirose Y."/>
            <person name="Kanesaki Y."/>
            <person name="Higuchi S."/>
            <person name="Fujiwara T."/>
            <person name="Onuma R."/>
            <person name="Era A."/>
            <person name="Ohbayashi R."/>
            <person name="Uzuka A."/>
            <person name="Nozaki H."/>
            <person name="Yoshikawa H."/>
            <person name="Miyagishima S.Y."/>
        </authorList>
    </citation>
    <scope>NUCLEOTIDE SEQUENCE [LARGE SCALE GENOMIC DNA]</scope>
    <source>
        <strain evidence="3 4">NIES-2499</strain>
    </source>
</reference>
<keyword evidence="2" id="KW-0812">Transmembrane</keyword>
<dbReference type="PANTHER" id="PTHR16861:SF4">
    <property type="entry name" value="SH3 DOMAIN PROTEIN (AFU_ORTHOLOGUE AFUA_1G13610)"/>
    <property type="match status" value="1"/>
</dbReference>
<feature type="region of interest" description="Disordered" evidence="1">
    <location>
        <begin position="321"/>
        <end position="371"/>
    </location>
</feature>
<sequence>MLSHAGTNVMVCQCQVTDLPCTEARIALQVTMEVSTSQVSVSGVLGAVANQTSSALYSTFGDKTMCLGDFSPGTRVKIFDLMYKGSAALSRDQCLALAGTLMLPVVQTVNISCMVVSAFPSPPPNAPPPPSPPPPSPPPPLPSPPIPPIAPSSPVAISSVGRLSAGVIAGIVVGCVAASLICCLCLACFIWKRRRRNKYKEQEVNSDKKETEAQTKNVPDSGYTEGGLPHDWRIPVEEDDHNVLQNAIDTGGKVLVHESAGRAAAAAAVPPTPGPASLAGGVQRGASFLATPRTHQQLMLGREATESALSPNHDLIRAASVRSNNQTVASSWTSDPRARNTSASGTPSGTLSLIAPPPLGGDRQSHGSWGSRQPLVTAADAAGQPLVTAADAAGQPLGADSAWNGSGDNESEIVMLDRPSFALLAPSLSGSRRQSHAGGAHEDTGLFSRRQSHAGGAHAGSANIEDSTALPVPMRMSSMGRQAATAAPAPAPAPAVVGALGSHPLPAIPAYPPSALLMSSLGSIRAQDYTMPSDSEDRASGNSTNLSRRVSAAGTTAVHLAQVPESALLRPPGASSYRNMQASPLKGRMMRGDSQISAVSRMREMPESSDLTSTRSSDSGRPPVGSYMAAAVSSPSSRQPRHSTGGSSIPVNRAIQSPTPSYNPSNAMVTSGTSSSGPASRLGARHSHTGESGPRGRSLLDELESSEDEGPDRRSRPLVTPPKAAWQH</sequence>
<feature type="compositionally biased region" description="Acidic residues" evidence="1">
    <location>
        <begin position="701"/>
        <end position="710"/>
    </location>
</feature>
<feature type="compositionally biased region" description="Basic and acidic residues" evidence="1">
    <location>
        <begin position="199"/>
        <end position="213"/>
    </location>
</feature>
<keyword evidence="2" id="KW-1133">Transmembrane helix</keyword>
<accession>A0A250X6D5</accession>
<feature type="compositionally biased region" description="Polar residues" evidence="1">
    <location>
        <begin position="633"/>
        <end position="678"/>
    </location>
</feature>
<evidence type="ECO:0008006" key="5">
    <source>
        <dbReference type="Google" id="ProtNLM"/>
    </source>
</evidence>
<keyword evidence="4" id="KW-1185">Reference proteome</keyword>
<evidence type="ECO:0000256" key="2">
    <source>
        <dbReference type="SAM" id="Phobius"/>
    </source>
</evidence>
<feature type="region of interest" description="Disordered" evidence="1">
    <location>
        <begin position="564"/>
        <end position="728"/>
    </location>
</feature>
<proteinExistence type="predicted"/>
<feature type="region of interest" description="Disordered" evidence="1">
    <location>
        <begin position="122"/>
        <end position="147"/>
    </location>
</feature>
<dbReference type="EMBL" id="BEGY01000032">
    <property type="protein sequence ID" value="GAX78452.1"/>
    <property type="molecule type" value="Genomic_DNA"/>
</dbReference>
<organism evidence="3 4">
    <name type="scientific">Chlamydomonas eustigma</name>
    <dbReference type="NCBI Taxonomy" id="1157962"/>
    <lineage>
        <taxon>Eukaryota</taxon>
        <taxon>Viridiplantae</taxon>
        <taxon>Chlorophyta</taxon>
        <taxon>core chlorophytes</taxon>
        <taxon>Chlorophyceae</taxon>
        <taxon>CS clade</taxon>
        <taxon>Chlamydomonadales</taxon>
        <taxon>Chlamydomonadaceae</taxon>
        <taxon>Chlamydomonas</taxon>
    </lineage>
</organism>
<dbReference type="AlphaFoldDB" id="A0A250X6D5"/>
<dbReference type="STRING" id="1157962.A0A250X6D5"/>
<evidence type="ECO:0000313" key="3">
    <source>
        <dbReference type="EMBL" id="GAX78452.1"/>
    </source>
</evidence>
<dbReference type="Proteomes" id="UP000232323">
    <property type="component" value="Unassembled WGS sequence"/>
</dbReference>
<protein>
    <recommendedName>
        <fullName evidence="5">Pherophorin domain-containing protein</fullName>
    </recommendedName>
</protein>
<feature type="compositionally biased region" description="Polar residues" evidence="1">
    <location>
        <begin position="321"/>
        <end position="351"/>
    </location>
</feature>